<feature type="signal peptide" evidence="9">
    <location>
        <begin position="1"/>
        <end position="17"/>
    </location>
</feature>
<keyword evidence="7" id="KW-0325">Glycoprotein</keyword>
<organism evidence="11 12">
    <name type="scientific">Penicillium hordei</name>
    <dbReference type="NCBI Taxonomy" id="40994"/>
    <lineage>
        <taxon>Eukaryota</taxon>
        <taxon>Fungi</taxon>
        <taxon>Dikarya</taxon>
        <taxon>Ascomycota</taxon>
        <taxon>Pezizomycotina</taxon>
        <taxon>Eurotiomycetes</taxon>
        <taxon>Eurotiomycetidae</taxon>
        <taxon>Eurotiales</taxon>
        <taxon>Aspergillaceae</taxon>
        <taxon>Penicillium</taxon>
    </lineage>
</organism>
<evidence type="ECO:0000313" key="11">
    <source>
        <dbReference type="EMBL" id="KAJ5593742.1"/>
    </source>
</evidence>
<evidence type="ECO:0000313" key="12">
    <source>
        <dbReference type="Proteomes" id="UP001213799"/>
    </source>
</evidence>
<reference evidence="11" key="2">
    <citation type="submission" date="2023-01" db="EMBL/GenBank/DDBJ databases">
        <authorList>
            <person name="Petersen C."/>
        </authorList>
    </citation>
    <scope>NUCLEOTIDE SEQUENCE</scope>
    <source>
        <strain evidence="11">IBT 12815</strain>
    </source>
</reference>
<dbReference type="GO" id="GO:0046556">
    <property type="term" value="F:alpha-L-arabinofuranosidase activity"/>
    <property type="evidence" value="ECO:0007669"/>
    <property type="project" value="UniProtKB-EC"/>
</dbReference>
<comment type="caution">
    <text evidence="11">The sequence shown here is derived from an EMBL/GenBank/DDBJ whole genome shotgun (WGS) entry which is preliminary data.</text>
</comment>
<evidence type="ECO:0000256" key="1">
    <source>
        <dbReference type="ARBA" id="ARBA00001462"/>
    </source>
</evidence>
<evidence type="ECO:0000256" key="6">
    <source>
        <dbReference type="ARBA" id="ARBA00022801"/>
    </source>
</evidence>
<evidence type="ECO:0000256" key="7">
    <source>
        <dbReference type="ARBA" id="ARBA00023180"/>
    </source>
</evidence>
<dbReference type="RefSeq" id="XP_056750368.1">
    <property type="nucleotide sequence ID" value="XM_056901700.1"/>
</dbReference>
<name>A0AAD6DWH9_9EURO</name>
<dbReference type="PANTHER" id="PTHR31776">
    <property type="entry name" value="ALPHA-L-ARABINOFURANOSIDASE 1"/>
    <property type="match status" value="1"/>
</dbReference>
<dbReference type="Proteomes" id="UP001213799">
    <property type="component" value="Unassembled WGS sequence"/>
</dbReference>
<dbReference type="InterPro" id="IPR017853">
    <property type="entry name" value="GH"/>
</dbReference>
<dbReference type="Pfam" id="PF22848">
    <property type="entry name" value="ASD1_dom"/>
    <property type="match status" value="1"/>
</dbReference>
<evidence type="ECO:0000256" key="5">
    <source>
        <dbReference type="ARBA" id="ARBA00022729"/>
    </source>
</evidence>
<dbReference type="AlphaFoldDB" id="A0AAD6DWH9"/>
<feature type="chain" id="PRO_5041981294" description="non-reducing end alpha-L-arabinofuranosidase" evidence="9">
    <location>
        <begin position="18"/>
        <end position="635"/>
    </location>
</feature>
<dbReference type="FunFam" id="3.20.20.80:FF:000092">
    <property type="entry name" value="Probable alpha-L-arabinofuranosidase A"/>
    <property type="match status" value="1"/>
</dbReference>
<dbReference type="SMART" id="SM00813">
    <property type="entry name" value="Alpha-L-AF_C"/>
    <property type="match status" value="1"/>
</dbReference>
<evidence type="ECO:0000256" key="2">
    <source>
        <dbReference type="ARBA" id="ARBA00004834"/>
    </source>
</evidence>
<dbReference type="GeneID" id="81591942"/>
<dbReference type="PANTHER" id="PTHR31776:SF0">
    <property type="entry name" value="ALPHA-L-ARABINOFURANOSIDASE 1"/>
    <property type="match status" value="1"/>
</dbReference>
<protein>
    <recommendedName>
        <fullName evidence="4">non-reducing end alpha-L-arabinofuranosidase</fullName>
        <ecNumber evidence="4">3.2.1.55</ecNumber>
    </recommendedName>
</protein>
<keyword evidence="8" id="KW-0326">Glycosidase</keyword>
<accession>A0AAD6DWH9</accession>
<dbReference type="EMBL" id="JAQJAE010000005">
    <property type="protein sequence ID" value="KAJ5593742.1"/>
    <property type="molecule type" value="Genomic_DNA"/>
</dbReference>
<evidence type="ECO:0000256" key="4">
    <source>
        <dbReference type="ARBA" id="ARBA00012670"/>
    </source>
</evidence>
<feature type="domain" description="Alpha-L-arabinofuranosidase C-terminal" evidence="10">
    <location>
        <begin position="458"/>
        <end position="628"/>
    </location>
</feature>
<dbReference type="Gene3D" id="3.20.20.80">
    <property type="entry name" value="Glycosidases"/>
    <property type="match status" value="1"/>
</dbReference>
<gene>
    <name evidence="11" type="ORF">N7537_010646</name>
</gene>
<dbReference type="GO" id="GO:0046373">
    <property type="term" value="P:L-arabinose metabolic process"/>
    <property type="evidence" value="ECO:0007669"/>
    <property type="project" value="InterPro"/>
</dbReference>
<dbReference type="SUPFAM" id="SSF51445">
    <property type="entry name" value="(Trans)glycosidases"/>
    <property type="match status" value="1"/>
</dbReference>
<keyword evidence="5 9" id="KW-0732">Signal</keyword>
<dbReference type="Pfam" id="PF06964">
    <property type="entry name" value="Alpha-L-AF_C"/>
    <property type="match status" value="1"/>
</dbReference>
<proteinExistence type="inferred from homology"/>
<dbReference type="InterPro" id="IPR055235">
    <property type="entry name" value="ASD1_cat"/>
</dbReference>
<comment type="pathway">
    <text evidence="2">Glycan metabolism; L-arabinan degradation.</text>
</comment>
<evidence type="ECO:0000256" key="3">
    <source>
        <dbReference type="ARBA" id="ARBA00007186"/>
    </source>
</evidence>
<dbReference type="Gene3D" id="2.60.40.1180">
    <property type="entry name" value="Golgi alpha-mannosidase II"/>
    <property type="match status" value="1"/>
</dbReference>
<evidence type="ECO:0000256" key="8">
    <source>
        <dbReference type="ARBA" id="ARBA00023295"/>
    </source>
</evidence>
<keyword evidence="12" id="KW-1185">Reference proteome</keyword>
<comment type="similarity">
    <text evidence="3">Belongs to the glycosyl hydrolase 51 family.</text>
</comment>
<dbReference type="EC" id="3.2.1.55" evidence="4"/>
<reference evidence="11" key="1">
    <citation type="journal article" date="2023" name="IMA Fungus">
        <title>Comparative genomic study of the Penicillium genus elucidates a diverse pangenome and 15 lateral gene transfer events.</title>
        <authorList>
            <person name="Petersen C."/>
            <person name="Sorensen T."/>
            <person name="Nielsen M.R."/>
            <person name="Sondergaard T.E."/>
            <person name="Sorensen J.L."/>
            <person name="Fitzpatrick D.A."/>
            <person name="Frisvad J.C."/>
            <person name="Nielsen K.L."/>
        </authorList>
    </citation>
    <scope>NUCLEOTIDE SEQUENCE</scope>
    <source>
        <strain evidence="11">IBT 12815</strain>
    </source>
</reference>
<keyword evidence="6" id="KW-0378">Hydrolase</keyword>
<sequence>MLHKYLLLPLLASYGAAVTISVAKSGGNATSGLQYGAMEEEINHCAEGGLYAELIRNRAFQGSTKFPSSLEAWSGVGGSSLSLKNLTDPLSNALPTSVNVKGAGTAGLTNAGFWGIDVRPQKYTGSFYVKGAYEGSFTASLLSSSGKVLATTKVASKSVANDWVQHEFVLAPKEKASDTKNKFSLTFDGSKASSGSLDFNLISLFPPTWNDRPNGMRKDLMQAMADMGPTFLRFPGGNNLEGDSIEGRWKWNETIGPLTDRPGRATTWQYQETLGLGLIEYMEWCDDLGMEPILAVYAGLALNGDVVSEADLDFYVQDALNEIEFLTGSVDTEYGALRAKVGHPEPWKIRYVEVGNEDMLSNGLPTYKSYRFSAFYKAITAKYPDIQVLASTIDMTIPGTAGGDYHLYDTPDNFVSKFDMFDNFTREHPILLGEIAATSPLNGQDIDWSDTHFSLYPWWIGSVAEAVFLIGAERNADKIIGTTYAPFLMNLDSYQWSPTILSFNSDPDQTARSTSWHVWSLFNHNIMTNTLPATSSDAFGPLYYATGLNSKTNSHIFKAAVYNSTSDVPVSLSFEGVGRGTKADLTILTAPDPFSMNEVGGANLVNSKTTQIKAGKKGEFSFKLPNLSIAVLTTN</sequence>
<dbReference type="InterPro" id="IPR013780">
    <property type="entry name" value="Glyco_hydro_b"/>
</dbReference>
<dbReference type="InterPro" id="IPR051563">
    <property type="entry name" value="Glycosyl_Hydrolase_51"/>
</dbReference>
<evidence type="ECO:0000259" key="10">
    <source>
        <dbReference type="SMART" id="SM00813"/>
    </source>
</evidence>
<dbReference type="InterPro" id="IPR010720">
    <property type="entry name" value="Alpha-L-AF_C"/>
</dbReference>
<comment type="catalytic activity">
    <reaction evidence="1">
        <text>Hydrolysis of terminal non-reducing alpha-L-arabinofuranoside residues in alpha-L-arabinosides.</text>
        <dbReference type="EC" id="3.2.1.55"/>
    </reaction>
</comment>
<evidence type="ECO:0000256" key="9">
    <source>
        <dbReference type="SAM" id="SignalP"/>
    </source>
</evidence>